<dbReference type="Gene3D" id="1.25.40.20">
    <property type="entry name" value="Ankyrin repeat-containing domain"/>
    <property type="match status" value="3"/>
</dbReference>
<dbReference type="SMART" id="SM00248">
    <property type="entry name" value="ANK"/>
    <property type="match status" value="9"/>
</dbReference>
<evidence type="ECO:0000256" key="1">
    <source>
        <dbReference type="ARBA" id="ARBA00022737"/>
    </source>
</evidence>
<dbReference type="PANTHER" id="PTHR24198:SF165">
    <property type="entry name" value="ANKYRIN REPEAT-CONTAINING PROTEIN-RELATED"/>
    <property type="match status" value="1"/>
</dbReference>
<feature type="repeat" description="ANK" evidence="3">
    <location>
        <begin position="728"/>
        <end position="760"/>
    </location>
</feature>
<dbReference type="PRINTS" id="PR01415">
    <property type="entry name" value="ANKYRIN"/>
</dbReference>
<feature type="repeat" description="ANK" evidence="3">
    <location>
        <begin position="631"/>
        <end position="663"/>
    </location>
</feature>
<evidence type="ECO:0000313" key="4">
    <source>
        <dbReference type="EMBL" id="KAA6410301.1"/>
    </source>
</evidence>
<protein>
    <submittedName>
        <fullName evidence="4">Uncharacterized protein</fullName>
    </submittedName>
</protein>
<dbReference type="Pfam" id="PF00023">
    <property type="entry name" value="Ank"/>
    <property type="match status" value="1"/>
</dbReference>
<dbReference type="Pfam" id="PF12796">
    <property type="entry name" value="Ank_2"/>
    <property type="match status" value="3"/>
</dbReference>
<gene>
    <name evidence="4" type="ORF">FRX48_05722</name>
</gene>
<dbReference type="OrthoDB" id="2426273at2759"/>
<dbReference type="InterPro" id="IPR036770">
    <property type="entry name" value="Ankyrin_rpt-contain_sf"/>
</dbReference>
<evidence type="ECO:0000256" key="2">
    <source>
        <dbReference type="ARBA" id="ARBA00023043"/>
    </source>
</evidence>
<evidence type="ECO:0000256" key="3">
    <source>
        <dbReference type="PROSITE-ProRule" id="PRU00023"/>
    </source>
</evidence>
<feature type="repeat" description="ANK" evidence="3">
    <location>
        <begin position="764"/>
        <end position="796"/>
    </location>
</feature>
<keyword evidence="2 3" id="KW-0040">ANK repeat</keyword>
<dbReference type="Proteomes" id="UP000324767">
    <property type="component" value="Unassembled WGS sequence"/>
</dbReference>
<keyword evidence="1" id="KW-0677">Repeat</keyword>
<dbReference type="PROSITE" id="PS50088">
    <property type="entry name" value="ANK_REPEAT"/>
    <property type="match status" value="7"/>
</dbReference>
<dbReference type="PANTHER" id="PTHR24198">
    <property type="entry name" value="ANKYRIN REPEAT AND PROTEIN KINASE DOMAIN-CONTAINING PROTEIN"/>
    <property type="match status" value="1"/>
</dbReference>
<comment type="caution">
    <text evidence="4">The sequence shown here is derived from an EMBL/GenBank/DDBJ whole genome shotgun (WGS) entry which is preliminary data.</text>
</comment>
<proteinExistence type="predicted"/>
<evidence type="ECO:0000313" key="5">
    <source>
        <dbReference type="Proteomes" id="UP000324767"/>
    </source>
</evidence>
<feature type="repeat" description="ANK" evidence="3">
    <location>
        <begin position="664"/>
        <end position="696"/>
    </location>
</feature>
<organism evidence="4 5">
    <name type="scientific">Lasallia pustulata</name>
    <dbReference type="NCBI Taxonomy" id="136370"/>
    <lineage>
        <taxon>Eukaryota</taxon>
        <taxon>Fungi</taxon>
        <taxon>Dikarya</taxon>
        <taxon>Ascomycota</taxon>
        <taxon>Pezizomycotina</taxon>
        <taxon>Lecanoromycetes</taxon>
        <taxon>OSLEUM clade</taxon>
        <taxon>Umbilicariomycetidae</taxon>
        <taxon>Umbilicariales</taxon>
        <taxon>Umbilicariaceae</taxon>
        <taxon>Lasallia</taxon>
    </lineage>
</organism>
<sequence length="890" mass="97933">MAEKMEPEAPLLKAPSQRQIQETLLRYGILPSTARAVAMAELRYWPLDQLLSMLGKVSNPGPNLRTFDFSSTGLISQLTARFGGMGSPYWMKAPLDLVEHSARDCLALCVNAAGEWSLRKDGYVAISHVWVEGIQADSQNRGIPLHHIRRILERIDETKAQWVWLDGLAIPGASRALTLHEEELKADIINNLASIYKRADAVIVFDALVMRLQSTEPVDVAVALLCGRWQTRIWTYQEVCLAKRALVVTGSGLVEFIDVVRVLRTLSGNEGHLPDILGTEAPVLAHPTPRLLNSQQYEELYLTFARLLLKGGQKPSLAALALACYQRNTGNDIDYARAFFPVLGLTWKVNLTREEGMKIIYDSQRWYAKRLILMHGSPRTSFAPGWAPSYLTGLMGRPIGPEDTLGDIEWEKRGLRRNWYTYTVKAQHPTSKPSALLLELYDGENEGVLCGCEISTREREESITGFSTAITKKLAYILSNVTLSFPTKSGFGINVMLVERNEEVTDAKEAWVYLTASVTCTAKSLSAPLDGWLLLHESPISTHDLSGKGHSRLTRLLSDETALHKDQKSLHVAVQDNDVNALHRLLAGGEDIESRDVKGWTPLHVATFGGHASIVKTLLQHGAIVDSRDHADRSPLMIAADEGHIDVAKELLQNGADVNIPSKEAWSPLNQALMRSHHDMVKLLLDAGADPTNQDGFGFAPLLVASKDLGLVKLLLEAGADPNTDLVGGATVLHFAARQGNVPLLEHLLATGMDVNLPEGHSKDGLTALYRAVEEQNEEAVQTLLEHGADPNNRFKGSWTCIMHGAKIGNYKILQRMLRKGGNSQVTCDPERWTALHIAVQHGRRLAVRLLLEAGWDANATDASGTTPRQMATTAGFSSILEILRKAGAR</sequence>
<dbReference type="EMBL" id="VXIT01000009">
    <property type="protein sequence ID" value="KAA6410301.1"/>
    <property type="molecule type" value="Genomic_DNA"/>
</dbReference>
<feature type="repeat" description="ANK" evidence="3">
    <location>
        <begin position="565"/>
        <end position="597"/>
    </location>
</feature>
<name>A0A5M8PLE6_9LECA</name>
<dbReference type="InterPro" id="IPR002110">
    <property type="entry name" value="Ankyrin_rpt"/>
</dbReference>
<dbReference type="SUPFAM" id="SSF48403">
    <property type="entry name" value="Ankyrin repeat"/>
    <property type="match status" value="1"/>
</dbReference>
<reference evidence="4 5" key="1">
    <citation type="submission" date="2019-09" db="EMBL/GenBank/DDBJ databases">
        <title>The hologenome of the rock-dwelling lichen Lasallia pustulata.</title>
        <authorList>
            <person name="Greshake Tzovaras B."/>
            <person name="Segers F."/>
            <person name="Bicker A."/>
            <person name="Dal Grande F."/>
            <person name="Otte J."/>
            <person name="Hankeln T."/>
            <person name="Schmitt I."/>
            <person name="Ebersberger I."/>
        </authorList>
    </citation>
    <scope>NUCLEOTIDE SEQUENCE [LARGE SCALE GENOMIC DNA]</scope>
    <source>
        <strain evidence="4">A1-1</strain>
    </source>
</reference>
<accession>A0A5M8PLE6</accession>
<feature type="repeat" description="ANK" evidence="3">
    <location>
        <begin position="598"/>
        <end position="630"/>
    </location>
</feature>
<dbReference type="PROSITE" id="PS50297">
    <property type="entry name" value="ANK_REP_REGION"/>
    <property type="match status" value="6"/>
</dbReference>
<feature type="repeat" description="ANK" evidence="3">
    <location>
        <begin position="831"/>
        <end position="863"/>
    </location>
</feature>
<dbReference type="AlphaFoldDB" id="A0A5M8PLE6"/>